<organism evidence="2 3">
    <name type="scientific">Tautonia plasticadhaerens</name>
    <dbReference type="NCBI Taxonomy" id="2527974"/>
    <lineage>
        <taxon>Bacteria</taxon>
        <taxon>Pseudomonadati</taxon>
        <taxon>Planctomycetota</taxon>
        <taxon>Planctomycetia</taxon>
        <taxon>Isosphaerales</taxon>
        <taxon>Isosphaeraceae</taxon>
        <taxon>Tautonia</taxon>
    </lineage>
</organism>
<accession>A0A518HAH4</accession>
<proteinExistence type="predicted"/>
<dbReference type="CDD" id="cd06260">
    <property type="entry name" value="DUF820-like"/>
    <property type="match status" value="1"/>
</dbReference>
<dbReference type="EMBL" id="CP036426">
    <property type="protein sequence ID" value="QDV37807.1"/>
    <property type="molecule type" value="Genomic_DNA"/>
</dbReference>
<dbReference type="SUPFAM" id="SSF52980">
    <property type="entry name" value="Restriction endonuclease-like"/>
    <property type="match status" value="1"/>
</dbReference>
<keyword evidence="3" id="KW-1185">Reference proteome</keyword>
<dbReference type="PANTHER" id="PTHR34107">
    <property type="entry name" value="SLL0198 PROTEIN-RELATED"/>
    <property type="match status" value="1"/>
</dbReference>
<dbReference type="KEGG" id="tpla:ElP_57540"/>
<dbReference type="AlphaFoldDB" id="A0A518HAH4"/>
<reference evidence="2 3" key="1">
    <citation type="submission" date="2019-02" db="EMBL/GenBank/DDBJ databases">
        <title>Deep-cultivation of Planctomycetes and their phenomic and genomic characterization uncovers novel biology.</title>
        <authorList>
            <person name="Wiegand S."/>
            <person name="Jogler M."/>
            <person name="Boedeker C."/>
            <person name="Pinto D."/>
            <person name="Vollmers J."/>
            <person name="Rivas-Marin E."/>
            <person name="Kohn T."/>
            <person name="Peeters S.H."/>
            <person name="Heuer A."/>
            <person name="Rast P."/>
            <person name="Oberbeckmann S."/>
            <person name="Bunk B."/>
            <person name="Jeske O."/>
            <person name="Meyerdierks A."/>
            <person name="Storesund J.E."/>
            <person name="Kallscheuer N."/>
            <person name="Luecker S."/>
            <person name="Lage O.M."/>
            <person name="Pohl T."/>
            <person name="Merkel B.J."/>
            <person name="Hornburger P."/>
            <person name="Mueller R.-W."/>
            <person name="Bruemmer F."/>
            <person name="Labrenz M."/>
            <person name="Spormann A.M."/>
            <person name="Op den Camp H."/>
            <person name="Overmann J."/>
            <person name="Amann R."/>
            <person name="Jetten M.S.M."/>
            <person name="Mascher T."/>
            <person name="Medema M.H."/>
            <person name="Devos D.P."/>
            <person name="Kaster A.-K."/>
            <person name="Ovreas L."/>
            <person name="Rohde M."/>
            <person name="Galperin M.Y."/>
            <person name="Jogler C."/>
        </authorList>
    </citation>
    <scope>NUCLEOTIDE SEQUENCE [LARGE SCALE GENOMIC DNA]</scope>
    <source>
        <strain evidence="2 3">ElP</strain>
    </source>
</reference>
<dbReference type="Proteomes" id="UP000317835">
    <property type="component" value="Chromosome"/>
</dbReference>
<evidence type="ECO:0000259" key="1">
    <source>
        <dbReference type="Pfam" id="PF05685"/>
    </source>
</evidence>
<gene>
    <name evidence="2" type="ORF">ElP_57540</name>
</gene>
<dbReference type="PANTHER" id="PTHR34107:SF1">
    <property type="entry name" value="SLL0198 PROTEIN"/>
    <property type="match status" value="1"/>
</dbReference>
<dbReference type="Pfam" id="PF05685">
    <property type="entry name" value="Uma2"/>
    <property type="match status" value="1"/>
</dbReference>
<dbReference type="Gene3D" id="3.90.1570.10">
    <property type="entry name" value="tt1808, chain A"/>
    <property type="match status" value="1"/>
</dbReference>
<name>A0A518HAH4_9BACT</name>
<evidence type="ECO:0000313" key="3">
    <source>
        <dbReference type="Proteomes" id="UP000317835"/>
    </source>
</evidence>
<protein>
    <recommendedName>
        <fullName evidence="1">Putative restriction endonuclease domain-containing protein</fullName>
    </recommendedName>
</protein>
<dbReference type="InterPro" id="IPR011335">
    <property type="entry name" value="Restrct_endonuc-II-like"/>
</dbReference>
<dbReference type="InterPro" id="IPR012296">
    <property type="entry name" value="Nuclease_put_TT1808"/>
</dbReference>
<dbReference type="InterPro" id="IPR008538">
    <property type="entry name" value="Uma2"/>
</dbReference>
<sequence>MGESAGRERRYSPEDVLRMSGGKHFELIEGRLVEPNGGALAGWVLANVLHRLVESSRDDAHGWVFSASLQYRCFPDRPDMIRKVDASFVRRERTSRELLDSLIAPVAPDLAVELVAPGDEAEFMEAKIRDFLRAGVPLFWLIFPVARTARVHRLDGSIAGLAEEDDLDGEDVLPGFRCRLGDVLPPRPEGT</sequence>
<feature type="domain" description="Putative restriction endonuclease" evidence="1">
    <location>
        <begin position="14"/>
        <end position="179"/>
    </location>
</feature>
<evidence type="ECO:0000313" key="2">
    <source>
        <dbReference type="EMBL" id="QDV37807.1"/>
    </source>
</evidence>